<dbReference type="EMBL" id="QGGY01000002">
    <property type="protein sequence ID" value="PWJ78053.1"/>
    <property type="molecule type" value="Genomic_DNA"/>
</dbReference>
<dbReference type="AlphaFoldDB" id="A0AB73T847"/>
<reference evidence="1 2" key="1">
    <citation type="submission" date="2018-05" db="EMBL/GenBank/DDBJ databases">
        <authorList>
            <person name="Goeker M."/>
            <person name="Huntemann M."/>
            <person name="Clum A."/>
            <person name="Pillay M."/>
            <person name="Palaniappan K."/>
            <person name="Varghese N."/>
            <person name="Mikhailova N."/>
            <person name="Stamatis D."/>
            <person name="Reddy T."/>
            <person name="Daum C."/>
            <person name="Shapiro N."/>
            <person name="Ivanova N."/>
            <person name="Kyrpides N."/>
            <person name="Woyke T."/>
        </authorList>
    </citation>
    <scope>NUCLEOTIDE SEQUENCE [LARGE SCALE GENOMIC DNA]</scope>
    <source>
        <strain evidence="1 2">DSM 26524</strain>
    </source>
</reference>
<name>A0AB73T847_9FIRM</name>
<dbReference type="Proteomes" id="UP000245412">
    <property type="component" value="Unassembled WGS sequence"/>
</dbReference>
<comment type="caution">
    <text evidence="1">The sequence shown here is derived from an EMBL/GenBank/DDBJ whole genome shotgun (WGS) entry which is preliminary data.</text>
</comment>
<protein>
    <submittedName>
        <fullName evidence="1">Uncharacterized protein</fullName>
    </submittedName>
</protein>
<evidence type="ECO:0000313" key="1">
    <source>
        <dbReference type="EMBL" id="PWJ78053.1"/>
    </source>
</evidence>
<sequence>MLFRMHREKMTGENLREGNMEVAFELWIERRMTSSRLQRRFPPLSRKAVSDYSYMIVPVSL</sequence>
<evidence type="ECO:0000313" key="2">
    <source>
        <dbReference type="Proteomes" id="UP000245412"/>
    </source>
</evidence>
<gene>
    <name evidence="1" type="ORF">C7383_102187</name>
</gene>
<organism evidence="1 2">
    <name type="scientific">Murimonas intestini</name>
    <dbReference type="NCBI Taxonomy" id="1337051"/>
    <lineage>
        <taxon>Bacteria</taxon>
        <taxon>Bacillati</taxon>
        <taxon>Bacillota</taxon>
        <taxon>Clostridia</taxon>
        <taxon>Lachnospirales</taxon>
        <taxon>Lachnospiraceae</taxon>
        <taxon>Murimonas</taxon>
    </lineage>
</organism>
<keyword evidence="2" id="KW-1185">Reference proteome</keyword>
<accession>A0AB73T847</accession>
<proteinExistence type="predicted"/>